<evidence type="ECO:0000313" key="1">
    <source>
        <dbReference type="EMBL" id="OXC71713.1"/>
    </source>
</evidence>
<organism evidence="1 2">
    <name type="scientific">Caballeronia sordidicola</name>
    <name type="common">Burkholderia sordidicola</name>
    <dbReference type="NCBI Taxonomy" id="196367"/>
    <lineage>
        <taxon>Bacteria</taxon>
        <taxon>Pseudomonadati</taxon>
        <taxon>Pseudomonadota</taxon>
        <taxon>Betaproteobacteria</taxon>
        <taxon>Burkholderiales</taxon>
        <taxon>Burkholderiaceae</taxon>
        <taxon>Caballeronia</taxon>
    </lineage>
</organism>
<name>A0A226WKQ1_CABSO</name>
<dbReference type="CDD" id="cd01983">
    <property type="entry name" value="SIMIBI"/>
    <property type="match status" value="1"/>
</dbReference>
<dbReference type="AlphaFoldDB" id="A0A226WKQ1"/>
<dbReference type="InterPro" id="IPR027417">
    <property type="entry name" value="P-loop_NTPase"/>
</dbReference>
<dbReference type="InterPro" id="IPR047985">
    <property type="entry name" value="StbB-like"/>
</dbReference>
<reference evidence="2" key="1">
    <citation type="submission" date="2017-01" db="EMBL/GenBank/DDBJ databases">
        <title>Genome Analysis of Deinococcus marmoris KOPRI26562.</title>
        <authorList>
            <person name="Kim J.H."/>
            <person name="Oh H.-M."/>
        </authorList>
    </citation>
    <scope>NUCLEOTIDE SEQUENCE [LARGE SCALE GENOMIC DNA]</scope>
    <source>
        <strain evidence="2">PAMC 26633</strain>
    </source>
</reference>
<comment type="caution">
    <text evidence="1">The sequence shown here is derived from an EMBL/GenBank/DDBJ whole genome shotgun (WGS) entry which is preliminary data.</text>
</comment>
<evidence type="ECO:0000313" key="2">
    <source>
        <dbReference type="Proteomes" id="UP000214720"/>
    </source>
</evidence>
<dbReference type="Proteomes" id="UP000214720">
    <property type="component" value="Unassembled WGS sequence"/>
</dbReference>
<dbReference type="Gene3D" id="3.40.50.300">
    <property type="entry name" value="P-loop containing nucleotide triphosphate hydrolases"/>
    <property type="match status" value="1"/>
</dbReference>
<sequence>MNIAVINFSGNVGKSTIARHLLAPRIRDAKVIAIESINADDGAQETDEKLRGRQFSELQARLLSGDNVVVDVGASNVESFVALMSEFDGSHDDFDLFVVPVVSAEKQQRDTVATLLNLANLGIARERIVVVFNQVDRVLGFQESQFSSIFSFYDHNRSFRLDRDAVIYQSDVYKYATDAGRSMHDVLTDPTDYKSAIAKTQAGTEKNRLVALLGLRRLALRVNAELDAVFEAIVRPAVATVTGARDE</sequence>
<dbReference type="NCBIfam" id="NF041292">
    <property type="entry name" value="StbB"/>
    <property type="match status" value="1"/>
</dbReference>
<gene>
    <name evidence="1" type="ORF">BSU04_45520</name>
</gene>
<dbReference type="EMBL" id="MTHB01000299">
    <property type="protein sequence ID" value="OXC71713.1"/>
    <property type="molecule type" value="Genomic_DNA"/>
</dbReference>
<protein>
    <submittedName>
        <fullName evidence="1">Stability protein StdB</fullName>
    </submittedName>
</protein>
<proteinExistence type="predicted"/>
<dbReference type="SUPFAM" id="SSF52540">
    <property type="entry name" value="P-loop containing nucleoside triphosphate hydrolases"/>
    <property type="match status" value="1"/>
</dbReference>
<dbReference type="RefSeq" id="WP_089166339.1">
    <property type="nucleotide sequence ID" value="NZ_MTHB01000299.1"/>
</dbReference>
<dbReference type="OrthoDB" id="5877230at2"/>
<accession>A0A226WKQ1</accession>